<feature type="signal peptide" evidence="2">
    <location>
        <begin position="1"/>
        <end position="22"/>
    </location>
</feature>
<keyword evidence="1" id="KW-0812">Transmembrane</keyword>
<keyword evidence="1" id="KW-0472">Membrane</keyword>
<evidence type="ECO:0000313" key="4">
    <source>
        <dbReference type="Proteomes" id="UP000318571"/>
    </source>
</evidence>
<keyword evidence="2" id="KW-0732">Signal</keyword>
<feature type="transmembrane region" description="Helical" evidence="1">
    <location>
        <begin position="78"/>
        <end position="101"/>
    </location>
</feature>
<keyword evidence="4" id="KW-1185">Reference proteome</keyword>
<evidence type="ECO:0000313" key="3">
    <source>
        <dbReference type="EMBL" id="TRY71207.1"/>
    </source>
</evidence>
<sequence>MMLIQVFSAFMVLTLTLDRTYGKPQGEDLTNETVLPVLPEEDIKYSFFPEINSEFAIDAKDTGATIRGMFGITDYQGIFMYTTIIVSFLTVLAKSMGITLFPGLTATLERLTDRLDIGVNGIKEGVATVKKQIRGRGLPLDEVALDSITDVVYKALDAYEGFNEIQ</sequence>
<dbReference type="AlphaFoldDB" id="A0A553P0K4"/>
<evidence type="ECO:0000256" key="1">
    <source>
        <dbReference type="SAM" id="Phobius"/>
    </source>
</evidence>
<accession>A0A553P0K4</accession>
<dbReference type="EMBL" id="VCGU01000009">
    <property type="protein sequence ID" value="TRY71207.1"/>
    <property type="molecule type" value="Genomic_DNA"/>
</dbReference>
<feature type="chain" id="PRO_5021977172" evidence="2">
    <location>
        <begin position="23"/>
        <end position="166"/>
    </location>
</feature>
<dbReference type="Proteomes" id="UP000318571">
    <property type="component" value="Chromosome 9"/>
</dbReference>
<reference evidence="3 4" key="1">
    <citation type="journal article" date="2018" name="Nat. Ecol. Evol.">
        <title>Genomic signatures of mitonuclear coevolution across populations of Tigriopus californicus.</title>
        <authorList>
            <person name="Barreto F.S."/>
            <person name="Watson E.T."/>
            <person name="Lima T.G."/>
            <person name="Willett C.S."/>
            <person name="Edmands S."/>
            <person name="Li W."/>
            <person name="Burton R.S."/>
        </authorList>
    </citation>
    <scope>NUCLEOTIDE SEQUENCE [LARGE SCALE GENOMIC DNA]</scope>
    <source>
        <strain evidence="3 4">San Diego</strain>
    </source>
</reference>
<proteinExistence type="predicted"/>
<keyword evidence="1" id="KW-1133">Transmembrane helix</keyword>
<gene>
    <name evidence="3" type="ORF">TCAL_08710</name>
</gene>
<organism evidence="3 4">
    <name type="scientific">Tigriopus californicus</name>
    <name type="common">Marine copepod</name>
    <dbReference type="NCBI Taxonomy" id="6832"/>
    <lineage>
        <taxon>Eukaryota</taxon>
        <taxon>Metazoa</taxon>
        <taxon>Ecdysozoa</taxon>
        <taxon>Arthropoda</taxon>
        <taxon>Crustacea</taxon>
        <taxon>Multicrustacea</taxon>
        <taxon>Hexanauplia</taxon>
        <taxon>Copepoda</taxon>
        <taxon>Harpacticoida</taxon>
        <taxon>Harpacticidae</taxon>
        <taxon>Tigriopus</taxon>
    </lineage>
</organism>
<protein>
    <submittedName>
        <fullName evidence="3">Uncharacterized protein</fullName>
    </submittedName>
</protein>
<comment type="caution">
    <text evidence="3">The sequence shown here is derived from an EMBL/GenBank/DDBJ whole genome shotgun (WGS) entry which is preliminary data.</text>
</comment>
<evidence type="ECO:0000256" key="2">
    <source>
        <dbReference type="SAM" id="SignalP"/>
    </source>
</evidence>
<name>A0A553P0K4_TIGCA</name>